<dbReference type="KEGG" id="aia:AWH56_005250"/>
<dbReference type="EMBL" id="LQXD01000157">
    <property type="protein sequence ID" value="OIJ09044.1"/>
    <property type="molecule type" value="Genomic_DNA"/>
</dbReference>
<organism evidence="1 3">
    <name type="scientific">Anaerobacillus isosaccharinicus</name>
    <dbReference type="NCBI Taxonomy" id="1532552"/>
    <lineage>
        <taxon>Bacteria</taxon>
        <taxon>Bacillati</taxon>
        <taxon>Bacillota</taxon>
        <taxon>Bacilli</taxon>
        <taxon>Bacillales</taxon>
        <taxon>Bacillaceae</taxon>
        <taxon>Anaerobacillus</taxon>
    </lineage>
</organism>
<dbReference type="OrthoDB" id="2678087at2"/>
<dbReference type="RefSeq" id="WP_071318381.1">
    <property type="nucleotide sequence ID" value="NZ_CP063356.2"/>
</dbReference>
<evidence type="ECO:0000313" key="2">
    <source>
        <dbReference type="EMBL" id="QOY37050.1"/>
    </source>
</evidence>
<reference evidence="2" key="4">
    <citation type="submission" date="2020-10" db="EMBL/GenBank/DDBJ databases">
        <authorList>
            <person name="Bassil N.M."/>
            <person name="Lloyd J.R."/>
        </authorList>
    </citation>
    <scope>NUCLEOTIDE SEQUENCE</scope>
    <source>
        <strain evidence="2">NB2006</strain>
    </source>
</reference>
<reference evidence="1 3" key="1">
    <citation type="submission" date="2016-10" db="EMBL/GenBank/DDBJ databases">
        <title>Draft genome sequences of four alkaliphilic bacteria belonging to the Anaerobacillus genus.</title>
        <authorList>
            <person name="Bassil N.M."/>
            <person name="Lloyd J.R."/>
        </authorList>
    </citation>
    <scope>NUCLEOTIDE SEQUENCE [LARGE SCALE GENOMIC DNA]</scope>
    <source>
        <strain evidence="1 3">NB2006</strain>
    </source>
</reference>
<reference evidence="2 3" key="2">
    <citation type="journal article" date="2017" name="Genome Announc.">
        <title>Draft Genome Sequences of Four Alkaliphilic Bacteria Belonging to the Anaerobacillus Genus.</title>
        <authorList>
            <person name="Bassil N.M."/>
            <person name="Lloyd J.R."/>
        </authorList>
    </citation>
    <scope>NUCLEOTIDE SEQUENCE [LARGE SCALE GENOMIC DNA]</scope>
    <source>
        <strain evidence="2 3">NB2006</strain>
    </source>
</reference>
<name>A0A1S2L9P8_9BACI</name>
<evidence type="ECO:0000313" key="3">
    <source>
        <dbReference type="Proteomes" id="UP000180175"/>
    </source>
</evidence>
<dbReference type="Proteomes" id="UP000180175">
    <property type="component" value="Chromosome"/>
</dbReference>
<protein>
    <submittedName>
        <fullName evidence="1">Uncharacterized protein</fullName>
    </submittedName>
</protein>
<sequence>MKDKKYGKIEFTLGGTIEQAVNELLNYKRRGKLVYGKFNGVTLYSDTVTIDSAYREITGKSKAEFDEYIN</sequence>
<keyword evidence="3" id="KW-1185">Reference proteome</keyword>
<proteinExistence type="predicted"/>
<dbReference type="AlphaFoldDB" id="A0A1S2L9P8"/>
<dbReference type="EMBL" id="CP063356">
    <property type="protein sequence ID" value="QOY37050.1"/>
    <property type="molecule type" value="Genomic_DNA"/>
</dbReference>
<evidence type="ECO:0000313" key="1">
    <source>
        <dbReference type="EMBL" id="OIJ09044.1"/>
    </source>
</evidence>
<reference evidence="2 3" key="3">
    <citation type="journal article" date="2019" name="Int. J. Syst. Evol. Microbiol.">
        <title>Anaerobacillus isosaccharinicus sp. nov., an alkaliphilic bacterium which degrades isosaccharinic acid.</title>
        <authorList>
            <person name="Bassil N.M."/>
            <person name="Lloyd J.R."/>
        </authorList>
    </citation>
    <scope>NUCLEOTIDE SEQUENCE [LARGE SCALE GENOMIC DNA]</scope>
    <source>
        <strain evidence="2 3">NB2006</strain>
    </source>
</reference>
<gene>
    <name evidence="2" type="ORF">AWH56_005250</name>
    <name evidence="1" type="ORF">AWH56_18190</name>
</gene>
<accession>A0A1S2L9P8</accession>